<evidence type="ECO:0000256" key="1">
    <source>
        <dbReference type="SAM" id="SignalP"/>
    </source>
</evidence>
<gene>
    <name evidence="2" type="ORF">GCM10010420_00230</name>
</gene>
<organism evidence="2 3">
    <name type="scientific">Streptomyces glaucosporus</name>
    <dbReference type="NCBI Taxonomy" id="284044"/>
    <lineage>
        <taxon>Bacteria</taxon>
        <taxon>Bacillati</taxon>
        <taxon>Actinomycetota</taxon>
        <taxon>Actinomycetes</taxon>
        <taxon>Kitasatosporales</taxon>
        <taxon>Streptomycetaceae</taxon>
        <taxon>Streptomyces</taxon>
    </lineage>
</organism>
<keyword evidence="3" id="KW-1185">Reference proteome</keyword>
<keyword evidence="1" id="KW-0732">Signal</keyword>
<feature type="chain" id="PRO_5047400430" description="Secreted protein" evidence="1">
    <location>
        <begin position="21"/>
        <end position="146"/>
    </location>
</feature>
<name>A0ABN3HJY7_9ACTN</name>
<dbReference type="Proteomes" id="UP001500058">
    <property type="component" value="Unassembled WGS sequence"/>
</dbReference>
<evidence type="ECO:0000313" key="3">
    <source>
        <dbReference type="Proteomes" id="UP001500058"/>
    </source>
</evidence>
<feature type="signal peptide" evidence="1">
    <location>
        <begin position="1"/>
        <end position="20"/>
    </location>
</feature>
<proteinExistence type="predicted"/>
<dbReference type="EMBL" id="BAAATJ010000001">
    <property type="protein sequence ID" value="GAA2382320.1"/>
    <property type="molecule type" value="Genomic_DNA"/>
</dbReference>
<reference evidence="2 3" key="1">
    <citation type="journal article" date="2019" name="Int. J. Syst. Evol. Microbiol.">
        <title>The Global Catalogue of Microorganisms (GCM) 10K type strain sequencing project: providing services to taxonomists for standard genome sequencing and annotation.</title>
        <authorList>
            <consortium name="The Broad Institute Genomics Platform"/>
            <consortium name="The Broad Institute Genome Sequencing Center for Infectious Disease"/>
            <person name="Wu L."/>
            <person name="Ma J."/>
        </authorList>
    </citation>
    <scope>NUCLEOTIDE SEQUENCE [LARGE SCALE GENOMIC DNA]</scope>
    <source>
        <strain evidence="2 3">JCM 6921</strain>
    </source>
</reference>
<accession>A0ABN3HJY7</accession>
<evidence type="ECO:0000313" key="2">
    <source>
        <dbReference type="EMBL" id="GAA2382320.1"/>
    </source>
</evidence>
<protein>
    <recommendedName>
        <fullName evidence="4">Secreted protein</fullName>
    </recommendedName>
</protein>
<evidence type="ECO:0008006" key="4">
    <source>
        <dbReference type="Google" id="ProtNLM"/>
    </source>
</evidence>
<sequence>MSVLGLAATVGMMAPGAATAGATATTPVGTWEGTVNHGDGSGQVTLSFHKGGLVCLSSGDGSGGGGQGLGIWNQTGDGTFTYRIVERLYESDGTTVGYVDVNQKAIQQSDAVDSSGTSRVYDGAGTYLASVEAKVSVKRVSTTPRC</sequence>
<comment type="caution">
    <text evidence="2">The sequence shown here is derived from an EMBL/GenBank/DDBJ whole genome shotgun (WGS) entry which is preliminary data.</text>
</comment>